<comment type="caution">
    <text evidence="1">The sequence shown here is derived from an EMBL/GenBank/DDBJ whole genome shotgun (WGS) entry which is preliminary data.</text>
</comment>
<organism evidence="1 2">
    <name type="scientific">Rhodovarius crocodyli</name>
    <dbReference type="NCBI Taxonomy" id="1979269"/>
    <lineage>
        <taxon>Bacteria</taxon>
        <taxon>Pseudomonadati</taxon>
        <taxon>Pseudomonadota</taxon>
        <taxon>Alphaproteobacteria</taxon>
        <taxon>Acetobacterales</taxon>
        <taxon>Roseomonadaceae</taxon>
        <taxon>Rhodovarius</taxon>
    </lineage>
</organism>
<keyword evidence="2" id="KW-1185">Reference proteome</keyword>
<name>A0A437LVA0_9PROT</name>
<evidence type="ECO:0000313" key="2">
    <source>
        <dbReference type="Proteomes" id="UP000282957"/>
    </source>
</evidence>
<reference evidence="1 2" key="1">
    <citation type="submission" date="2019-01" db="EMBL/GenBank/DDBJ databases">
        <authorList>
            <person name="Chen W.-M."/>
        </authorList>
    </citation>
    <scope>NUCLEOTIDE SEQUENCE [LARGE SCALE GENOMIC DNA]</scope>
    <source>
        <strain evidence="1 2">CCP-6</strain>
    </source>
</reference>
<evidence type="ECO:0000313" key="1">
    <source>
        <dbReference type="EMBL" id="RVT89286.1"/>
    </source>
</evidence>
<sequence length="260" mass="29065">MKPILPLAEVSRRYGLKHLQGLPPPARDEQNNMLRDPRGDFQFGSIKTNAIYRLASRWRHTEPALAMLADQMRSAWLMHIAGTEQEQRLKQEVRDGVGWDDLSEAERDQKWIDTLVGVEAAKDQQRASQVMAASFGGSIVMVLDSLISTYREALDLKEVPHDERVGDLIGGRSLGAILWAAANNHRHVDDWAKELAPPSKGMMKSIAVLKDAVKWPETPRITVNLGAYVVDKLMGSEGNFEAVNVRLFRYAQALADTVPD</sequence>
<dbReference type="RefSeq" id="WP_127790417.1">
    <property type="nucleotide sequence ID" value="NZ_SACL01000021.1"/>
</dbReference>
<dbReference type="AlphaFoldDB" id="A0A437LVA0"/>
<accession>A0A437LVA0</accession>
<gene>
    <name evidence="1" type="ORF">EOD42_25425</name>
</gene>
<proteinExistence type="predicted"/>
<protein>
    <submittedName>
        <fullName evidence="1">Uncharacterized protein</fullName>
    </submittedName>
</protein>
<dbReference type="EMBL" id="SACL01000021">
    <property type="protein sequence ID" value="RVT89286.1"/>
    <property type="molecule type" value="Genomic_DNA"/>
</dbReference>
<dbReference type="Proteomes" id="UP000282957">
    <property type="component" value="Unassembled WGS sequence"/>
</dbReference>